<reference evidence="1 2" key="1">
    <citation type="submission" date="2020-04" db="EMBL/GenBank/DDBJ databases">
        <title>MicrobeNet Type strains.</title>
        <authorList>
            <person name="Nicholson A.C."/>
        </authorList>
    </citation>
    <scope>NUCLEOTIDE SEQUENCE [LARGE SCALE GENOMIC DNA]</scope>
    <source>
        <strain evidence="1 2">ATCC 23612</strain>
    </source>
</reference>
<dbReference type="InterPro" id="IPR011990">
    <property type="entry name" value="TPR-like_helical_dom_sf"/>
</dbReference>
<dbReference type="Proteomes" id="UP000553209">
    <property type="component" value="Unassembled WGS sequence"/>
</dbReference>
<comment type="caution">
    <text evidence="1">The sequence shown here is derived from an EMBL/GenBank/DDBJ whole genome shotgun (WGS) entry which is preliminary data.</text>
</comment>
<protein>
    <submittedName>
        <fullName evidence="1">Uncharacterized protein</fullName>
    </submittedName>
</protein>
<sequence length="128" mass="14013">MALHRGDAALAQKRFLRVLETAGDVGWEERVWRVRRRMGEVALAVGDHAKAVKDLTAAWDRATDYQDMDQIVGISAPLTRALLAVGETGRARQVVEVALPHAQRQHLGAHVEELCALQPLTLGGDRCG</sequence>
<keyword evidence="2" id="KW-1185">Reference proteome</keyword>
<dbReference type="AlphaFoldDB" id="A0A7X6RNB5"/>
<accession>A0A7X6RNB5</accession>
<evidence type="ECO:0000313" key="2">
    <source>
        <dbReference type="Proteomes" id="UP000553209"/>
    </source>
</evidence>
<proteinExistence type="predicted"/>
<dbReference type="SUPFAM" id="SSF48452">
    <property type="entry name" value="TPR-like"/>
    <property type="match status" value="1"/>
</dbReference>
<name>A0A7X6RNB5_9ACTN</name>
<dbReference type="EMBL" id="JAAXPG010000002">
    <property type="protein sequence ID" value="NKY96625.1"/>
    <property type="molecule type" value="Genomic_DNA"/>
</dbReference>
<evidence type="ECO:0000313" key="1">
    <source>
        <dbReference type="EMBL" id="NKY96625.1"/>
    </source>
</evidence>
<organism evidence="1 2">
    <name type="scientific">Nocardiopsis alborubida</name>
    <dbReference type="NCBI Taxonomy" id="146802"/>
    <lineage>
        <taxon>Bacteria</taxon>
        <taxon>Bacillati</taxon>
        <taxon>Actinomycetota</taxon>
        <taxon>Actinomycetes</taxon>
        <taxon>Streptosporangiales</taxon>
        <taxon>Nocardiopsidaceae</taxon>
        <taxon>Nocardiopsis</taxon>
    </lineage>
</organism>
<gene>
    <name evidence="1" type="ORF">HGB44_02905</name>
</gene>